<dbReference type="AlphaFoldDB" id="A0A3E1NEH7"/>
<accession>A0A3E1NEH7</accession>
<keyword evidence="1 3" id="KW-0597">Phosphoprotein</keyword>
<evidence type="ECO:0000259" key="5">
    <source>
        <dbReference type="PROSITE" id="PS50110"/>
    </source>
</evidence>
<dbReference type="CDD" id="cd17535">
    <property type="entry name" value="REC_NarL-like"/>
    <property type="match status" value="1"/>
</dbReference>
<dbReference type="InterPro" id="IPR000792">
    <property type="entry name" value="Tscrpt_reg_LuxR_C"/>
</dbReference>
<evidence type="ECO:0000256" key="3">
    <source>
        <dbReference type="PROSITE-ProRule" id="PRU00169"/>
    </source>
</evidence>
<dbReference type="EMBL" id="QTJU01000010">
    <property type="protein sequence ID" value="RFM26380.1"/>
    <property type="molecule type" value="Genomic_DNA"/>
</dbReference>
<dbReference type="RefSeq" id="WP_116849252.1">
    <property type="nucleotide sequence ID" value="NZ_QTJU01000010.1"/>
</dbReference>
<dbReference type="PRINTS" id="PR00038">
    <property type="entry name" value="HTHLUXR"/>
</dbReference>
<dbReference type="Proteomes" id="UP000261284">
    <property type="component" value="Unassembled WGS sequence"/>
</dbReference>
<dbReference type="SUPFAM" id="SSF46894">
    <property type="entry name" value="C-terminal effector domain of the bipartite response regulators"/>
    <property type="match status" value="1"/>
</dbReference>
<protein>
    <submittedName>
        <fullName evidence="6">DNA-binding response regulator</fullName>
    </submittedName>
</protein>
<dbReference type="InterPro" id="IPR011006">
    <property type="entry name" value="CheY-like_superfamily"/>
</dbReference>
<keyword evidence="7" id="KW-1185">Reference proteome</keyword>
<dbReference type="PROSITE" id="PS50110">
    <property type="entry name" value="RESPONSE_REGULATORY"/>
    <property type="match status" value="1"/>
</dbReference>
<dbReference type="OrthoDB" id="9797341at2"/>
<evidence type="ECO:0000259" key="4">
    <source>
        <dbReference type="PROSITE" id="PS50043"/>
    </source>
</evidence>
<feature type="modified residue" description="4-aspartylphosphate" evidence="3">
    <location>
        <position position="54"/>
    </location>
</feature>
<evidence type="ECO:0000313" key="7">
    <source>
        <dbReference type="Proteomes" id="UP000261284"/>
    </source>
</evidence>
<reference evidence="6 7" key="1">
    <citation type="submission" date="2018-08" db="EMBL/GenBank/DDBJ databases">
        <title>Chitinophagaceae sp. K23C18032701, a novel bacterium isolated from forest soil.</title>
        <authorList>
            <person name="Wang C."/>
        </authorList>
    </citation>
    <scope>NUCLEOTIDE SEQUENCE [LARGE SCALE GENOMIC DNA]</scope>
    <source>
        <strain evidence="6 7">K23C18032701</strain>
    </source>
</reference>
<dbReference type="GO" id="GO:0000160">
    <property type="term" value="P:phosphorelay signal transduction system"/>
    <property type="evidence" value="ECO:0007669"/>
    <property type="project" value="InterPro"/>
</dbReference>
<sequence length="215" mass="23876">MKIALIDDHRMLTDSVRNVLSLDPAIEEVRTFISAAVYVKNKDSFWNPDIIITDLLMPGITGIELIEAVNRGAGKAPLPKFIVLSSITDVQTIKQAIRAGAIGYLSKDTSIEELTEAIHAVHSGEQYIAAKLKNSLISNVFTEEQVVLHLSPREKDVLELMCSGNTVKEAAFKLNLSVHTVQSYHKNIMKKFKVNRTADLIVFAMQKGLYNPTLK</sequence>
<feature type="domain" description="HTH luxR-type" evidence="4">
    <location>
        <begin position="143"/>
        <end position="208"/>
    </location>
</feature>
<comment type="caution">
    <text evidence="6">The sequence shown here is derived from an EMBL/GenBank/DDBJ whole genome shotgun (WGS) entry which is preliminary data.</text>
</comment>
<dbReference type="InterPro" id="IPR058245">
    <property type="entry name" value="NreC/VraR/RcsB-like_REC"/>
</dbReference>
<dbReference type="SMART" id="SM00448">
    <property type="entry name" value="REC"/>
    <property type="match status" value="1"/>
</dbReference>
<dbReference type="PANTHER" id="PTHR43214">
    <property type="entry name" value="TWO-COMPONENT RESPONSE REGULATOR"/>
    <property type="match status" value="1"/>
</dbReference>
<dbReference type="GO" id="GO:0003677">
    <property type="term" value="F:DNA binding"/>
    <property type="evidence" value="ECO:0007669"/>
    <property type="project" value="UniProtKB-KW"/>
</dbReference>
<keyword evidence="2 6" id="KW-0238">DNA-binding</keyword>
<gene>
    <name evidence="6" type="ORF">DXN05_20960</name>
</gene>
<dbReference type="PROSITE" id="PS50043">
    <property type="entry name" value="HTH_LUXR_2"/>
    <property type="match status" value="1"/>
</dbReference>
<dbReference type="GO" id="GO:0006355">
    <property type="term" value="P:regulation of DNA-templated transcription"/>
    <property type="evidence" value="ECO:0007669"/>
    <property type="project" value="InterPro"/>
</dbReference>
<proteinExistence type="predicted"/>
<dbReference type="InterPro" id="IPR001789">
    <property type="entry name" value="Sig_transdc_resp-reg_receiver"/>
</dbReference>
<dbReference type="Gene3D" id="3.40.50.2300">
    <property type="match status" value="1"/>
</dbReference>
<dbReference type="InterPro" id="IPR016032">
    <property type="entry name" value="Sig_transdc_resp-reg_C-effctor"/>
</dbReference>
<dbReference type="Pfam" id="PF00072">
    <property type="entry name" value="Response_reg"/>
    <property type="match status" value="1"/>
</dbReference>
<organism evidence="6 7">
    <name type="scientific">Deminuibacter soli</name>
    <dbReference type="NCBI Taxonomy" id="2291815"/>
    <lineage>
        <taxon>Bacteria</taxon>
        <taxon>Pseudomonadati</taxon>
        <taxon>Bacteroidota</taxon>
        <taxon>Chitinophagia</taxon>
        <taxon>Chitinophagales</taxon>
        <taxon>Chitinophagaceae</taxon>
        <taxon>Deminuibacter</taxon>
    </lineage>
</organism>
<dbReference type="SUPFAM" id="SSF52172">
    <property type="entry name" value="CheY-like"/>
    <property type="match status" value="1"/>
</dbReference>
<dbReference type="Pfam" id="PF00196">
    <property type="entry name" value="GerE"/>
    <property type="match status" value="1"/>
</dbReference>
<feature type="domain" description="Response regulatory" evidence="5">
    <location>
        <begin position="2"/>
        <end position="122"/>
    </location>
</feature>
<dbReference type="PANTHER" id="PTHR43214:SF17">
    <property type="entry name" value="TRANSCRIPTIONAL REGULATORY PROTEIN RCSB"/>
    <property type="match status" value="1"/>
</dbReference>
<dbReference type="SMART" id="SM00421">
    <property type="entry name" value="HTH_LUXR"/>
    <property type="match status" value="1"/>
</dbReference>
<evidence type="ECO:0000256" key="1">
    <source>
        <dbReference type="ARBA" id="ARBA00022553"/>
    </source>
</evidence>
<dbReference type="InterPro" id="IPR039420">
    <property type="entry name" value="WalR-like"/>
</dbReference>
<name>A0A3E1NEH7_9BACT</name>
<evidence type="ECO:0000256" key="2">
    <source>
        <dbReference type="ARBA" id="ARBA00023125"/>
    </source>
</evidence>
<dbReference type="CDD" id="cd06170">
    <property type="entry name" value="LuxR_C_like"/>
    <property type="match status" value="1"/>
</dbReference>
<evidence type="ECO:0000313" key="6">
    <source>
        <dbReference type="EMBL" id="RFM26380.1"/>
    </source>
</evidence>